<dbReference type="InterPro" id="IPR029787">
    <property type="entry name" value="Nucleotide_cyclase"/>
</dbReference>
<dbReference type="SMART" id="SM00267">
    <property type="entry name" value="GGDEF"/>
    <property type="match status" value="1"/>
</dbReference>
<gene>
    <name evidence="5" type="ORF">A1QO_07045</name>
</gene>
<evidence type="ECO:0000313" key="6">
    <source>
        <dbReference type="Proteomes" id="UP000094741"/>
    </source>
</evidence>
<accession>A0A1E5BGJ8</accession>
<dbReference type="GO" id="GO:0043709">
    <property type="term" value="P:cell adhesion involved in single-species biofilm formation"/>
    <property type="evidence" value="ECO:0007669"/>
    <property type="project" value="TreeGrafter"/>
</dbReference>
<dbReference type="RefSeq" id="WP_017041207.1">
    <property type="nucleotide sequence ID" value="NZ_AJYQ02000089.1"/>
</dbReference>
<evidence type="ECO:0000259" key="4">
    <source>
        <dbReference type="PROSITE" id="PS50887"/>
    </source>
</evidence>
<proteinExistence type="predicted"/>
<dbReference type="InterPro" id="IPR050469">
    <property type="entry name" value="Diguanylate_Cyclase"/>
</dbReference>
<feature type="transmembrane region" description="Helical" evidence="3">
    <location>
        <begin position="52"/>
        <end position="69"/>
    </location>
</feature>
<evidence type="ECO:0000256" key="1">
    <source>
        <dbReference type="ARBA" id="ARBA00012528"/>
    </source>
</evidence>
<dbReference type="eggNOG" id="COG2199">
    <property type="taxonomic scope" value="Bacteria"/>
</dbReference>
<evidence type="ECO:0000256" key="3">
    <source>
        <dbReference type="SAM" id="Phobius"/>
    </source>
</evidence>
<name>A0A1E5BGJ8_9VIBR</name>
<keyword evidence="3" id="KW-0472">Membrane</keyword>
<dbReference type="CDD" id="cd01949">
    <property type="entry name" value="GGDEF"/>
    <property type="match status" value="1"/>
</dbReference>
<keyword evidence="3" id="KW-1133">Transmembrane helix</keyword>
<dbReference type="Pfam" id="PF00990">
    <property type="entry name" value="GGDEF"/>
    <property type="match status" value="1"/>
</dbReference>
<comment type="catalytic activity">
    <reaction evidence="2">
        <text>2 GTP = 3',3'-c-di-GMP + 2 diphosphate</text>
        <dbReference type="Rhea" id="RHEA:24898"/>
        <dbReference type="ChEBI" id="CHEBI:33019"/>
        <dbReference type="ChEBI" id="CHEBI:37565"/>
        <dbReference type="ChEBI" id="CHEBI:58805"/>
        <dbReference type="EC" id="2.7.7.65"/>
    </reaction>
</comment>
<dbReference type="AlphaFoldDB" id="A0A1E5BGJ8"/>
<dbReference type="InterPro" id="IPR000160">
    <property type="entry name" value="GGDEF_dom"/>
</dbReference>
<feature type="transmembrane region" description="Helical" evidence="3">
    <location>
        <begin position="89"/>
        <end position="106"/>
    </location>
</feature>
<dbReference type="PANTHER" id="PTHR45138:SF9">
    <property type="entry name" value="DIGUANYLATE CYCLASE DGCM-RELATED"/>
    <property type="match status" value="1"/>
</dbReference>
<protein>
    <recommendedName>
        <fullName evidence="1">diguanylate cyclase</fullName>
        <ecNumber evidence="1">2.7.7.65</ecNumber>
    </recommendedName>
</protein>
<evidence type="ECO:0000313" key="5">
    <source>
        <dbReference type="EMBL" id="OEE34585.1"/>
    </source>
</evidence>
<organism evidence="5 6">
    <name type="scientific">Vibrio genomosp. F10 str. ZF-129</name>
    <dbReference type="NCBI Taxonomy" id="1187848"/>
    <lineage>
        <taxon>Bacteria</taxon>
        <taxon>Pseudomonadati</taxon>
        <taxon>Pseudomonadota</taxon>
        <taxon>Gammaproteobacteria</taxon>
        <taxon>Vibrionales</taxon>
        <taxon>Vibrionaceae</taxon>
        <taxon>Vibrio</taxon>
    </lineage>
</organism>
<dbReference type="Gene3D" id="3.30.70.270">
    <property type="match status" value="1"/>
</dbReference>
<dbReference type="GO" id="GO:1902201">
    <property type="term" value="P:negative regulation of bacterial-type flagellum-dependent cell motility"/>
    <property type="evidence" value="ECO:0007669"/>
    <property type="project" value="TreeGrafter"/>
</dbReference>
<dbReference type="EMBL" id="AJYQ02000089">
    <property type="protein sequence ID" value="OEE34585.1"/>
    <property type="molecule type" value="Genomic_DNA"/>
</dbReference>
<dbReference type="InterPro" id="IPR043128">
    <property type="entry name" value="Rev_trsase/Diguanyl_cyclase"/>
</dbReference>
<dbReference type="STRING" id="1187848.A1QO_07045"/>
<comment type="caution">
    <text evidence="5">The sequence shown here is derived from an EMBL/GenBank/DDBJ whole genome shotgun (WGS) entry which is preliminary data.</text>
</comment>
<reference evidence="5 6" key="1">
    <citation type="journal article" date="2012" name="Science">
        <title>Ecological populations of bacteria act as socially cohesive units of antibiotic production and resistance.</title>
        <authorList>
            <person name="Cordero O.X."/>
            <person name="Wildschutte H."/>
            <person name="Kirkup B."/>
            <person name="Proehl S."/>
            <person name="Ngo L."/>
            <person name="Hussain F."/>
            <person name="Le Roux F."/>
            <person name="Mincer T."/>
            <person name="Polz M.F."/>
        </authorList>
    </citation>
    <scope>NUCLEOTIDE SEQUENCE [LARGE SCALE GENOMIC DNA]</scope>
    <source>
        <strain evidence="5 6">ZF-129</strain>
    </source>
</reference>
<feature type="transmembrane region" description="Helical" evidence="3">
    <location>
        <begin position="20"/>
        <end position="40"/>
    </location>
</feature>
<dbReference type="SUPFAM" id="SSF55073">
    <property type="entry name" value="Nucleotide cyclase"/>
    <property type="match status" value="1"/>
</dbReference>
<dbReference type="GO" id="GO:0005886">
    <property type="term" value="C:plasma membrane"/>
    <property type="evidence" value="ECO:0007669"/>
    <property type="project" value="TreeGrafter"/>
</dbReference>
<dbReference type="PROSITE" id="PS50887">
    <property type="entry name" value="GGDEF"/>
    <property type="match status" value="1"/>
</dbReference>
<sequence>MLLVSISMKMLSHLVEVDSHYDFIFESNSLFITAYIYFISRKVLHSNRILKIGLLMLVFNMFYDVITEIKVLDELADKYELIDTFLEDGILQISYLIIAIGVTRLLNKVYYENTIDELTGLYNRKKLNAISKPEFDIVYLDINDLKSVNDTKGHAVGDLLIIRFSQALLNAKHRGEKAFRIGGDEFVVIVDPGRAQEYVDSVIRVLKGEPITFSYGFETTTLDNMEQALNQADLAMYKMKKKKRSV</sequence>
<keyword evidence="3" id="KW-0812">Transmembrane</keyword>
<dbReference type="Proteomes" id="UP000094741">
    <property type="component" value="Unassembled WGS sequence"/>
</dbReference>
<evidence type="ECO:0000256" key="2">
    <source>
        <dbReference type="ARBA" id="ARBA00034247"/>
    </source>
</evidence>
<dbReference type="PANTHER" id="PTHR45138">
    <property type="entry name" value="REGULATORY COMPONENTS OF SENSORY TRANSDUCTION SYSTEM"/>
    <property type="match status" value="1"/>
</dbReference>
<feature type="domain" description="GGDEF" evidence="4">
    <location>
        <begin position="133"/>
        <end position="246"/>
    </location>
</feature>
<dbReference type="NCBIfam" id="TIGR00254">
    <property type="entry name" value="GGDEF"/>
    <property type="match status" value="1"/>
</dbReference>
<dbReference type="GO" id="GO:0052621">
    <property type="term" value="F:diguanylate cyclase activity"/>
    <property type="evidence" value="ECO:0007669"/>
    <property type="project" value="UniProtKB-EC"/>
</dbReference>
<dbReference type="OrthoDB" id="70510at2"/>
<dbReference type="EC" id="2.7.7.65" evidence="1"/>